<protein>
    <recommendedName>
        <fullName evidence="5">Proteinase inhibitor I42 chagasin domain-containing protein</fullName>
    </recommendedName>
</protein>
<dbReference type="VEuPathDB" id="CryptoDB:Vbra_10378"/>
<proteinExistence type="predicted"/>
<keyword evidence="4" id="KW-1185">Reference proteome</keyword>
<dbReference type="GO" id="GO:0004869">
    <property type="term" value="F:cysteine-type endopeptidase inhibitor activity"/>
    <property type="evidence" value="ECO:0007669"/>
    <property type="project" value="UniProtKB-KW"/>
</dbReference>
<sequence length="179" mass="20159">MNEEKATGDDMRAPQSLTDVRTAAFDAFKEQQRVHQQHTGREIIIEEGEEKPAVEMCVGDALVFDRKSNPQTGYQWIFETHPASGSPSSSSSQPTGVLIEDDIYRTTSRVPVGPPSLGYGMMGTEKRRFVALKEGQVVLEYGYVLPRLLKYPDGDYKYRYKLDRQLHVTVLPKSDEAAM</sequence>
<dbReference type="InParanoid" id="A0A0G4GUI7"/>
<keyword evidence="1" id="KW-0646">Protease inhibitor</keyword>
<dbReference type="Proteomes" id="UP000041254">
    <property type="component" value="Unassembled WGS sequence"/>
</dbReference>
<keyword evidence="2" id="KW-0789">Thiol protease inhibitor</keyword>
<dbReference type="SUPFAM" id="SSF141066">
    <property type="entry name" value="ICP-like"/>
    <property type="match status" value="1"/>
</dbReference>
<dbReference type="InterPro" id="IPR036331">
    <property type="entry name" value="Chagasin-like_sf"/>
</dbReference>
<dbReference type="EMBL" id="CDMY01000821">
    <property type="protein sequence ID" value="CEM34438.1"/>
    <property type="molecule type" value="Genomic_DNA"/>
</dbReference>
<dbReference type="AlphaFoldDB" id="A0A0G4GUI7"/>
<gene>
    <name evidence="3" type="ORF">Vbra_10378</name>
</gene>
<evidence type="ECO:0008006" key="5">
    <source>
        <dbReference type="Google" id="ProtNLM"/>
    </source>
</evidence>
<evidence type="ECO:0000313" key="3">
    <source>
        <dbReference type="EMBL" id="CEM34438.1"/>
    </source>
</evidence>
<organism evidence="3 4">
    <name type="scientific">Vitrella brassicaformis (strain CCMP3155)</name>
    <dbReference type="NCBI Taxonomy" id="1169540"/>
    <lineage>
        <taxon>Eukaryota</taxon>
        <taxon>Sar</taxon>
        <taxon>Alveolata</taxon>
        <taxon>Colpodellida</taxon>
        <taxon>Vitrellaceae</taxon>
        <taxon>Vitrella</taxon>
    </lineage>
</organism>
<evidence type="ECO:0000256" key="1">
    <source>
        <dbReference type="ARBA" id="ARBA00022690"/>
    </source>
</evidence>
<dbReference type="Gene3D" id="2.60.40.2020">
    <property type="match status" value="1"/>
</dbReference>
<name>A0A0G4GUI7_VITBC</name>
<evidence type="ECO:0000313" key="4">
    <source>
        <dbReference type="Proteomes" id="UP000041254"/>
    </source>
</evidence>
<evidence type="ECO:0000256" key="2">
    <source>
        <dbReference type="ARBA" id="ARBA00022704"/>
    </source>
</evidence>
<accession>A0A0G4GUI7</accession>
<reference evidence="3 4" key="1">
    <citation type="submission" date="2014-11" db="EMBL/GenBank/DDBJ databases">
        <authorList>
            <person name="Zhu J."/>
            <person name="Qi W."/>
            <person name="Song R."/>
        </authorList>
    </citation>
    <scope>NUCLEOTIDE SEQUENCE [LARGE SCALE GENOMIC DNA]</scope>
</reference>